<dbReference type="PANTHER" id="PTHR22903">
    <property type="entry name" value="PLEKHH PROTEIN"/>
    <property type="match status" value="1"/>
</dbReference>
<feature type="coiled-coil region" evidence="2">
    <location>
        <begin position="106"/>
        <end position="227"/>
    </location>
</feature>
<sequence>MTKRQWKQRNLETNELQALGLEDLSPNFSLSPPTPVSPDYHIQENDDISGHNGNLCDEGLTLGPNSPNEQVGNISYWKQRYEVLDGQLRTFRQQALKIRHVLATRLQELGEENKDAKAAALKASDEVHKLSNEIKKLKKDEAVSSHKLEVEESSKEVESLKIALKEKEDEVIALQEELIKQETIHQESKAAVEFKVEEVKSLVSETISELEKELSGYKEENQEAVKMISVLHKILEAHSIPCPVILNSDGKWEWSLPIRNSSSSFPMLESSAPEPPKVNSCDTNDAKCNQPDDRRMSVPCQIPDLMEEEDGMFPQAEEGDPNVAPLDWNTWPRTRSKPPIDDPSIDVCDFIPYHLLSSENADEILDTMSDNVKELLGAVCPMTIPGEYLPEVLPCNEESWFGDSLSTELLTPGASLDVIETDNIETKYPYKRATEPTIPEDTNVSYDNMDSNSYVPSLLNTIADSVTATANVLDTQNLKENGSAEYNGEPCRDNGNDEKVIEVSSEPTGLIEEDTAVTSRCSSHEYSSADGGDSYVDRQPSSCSYVSGDFTRLSSSSEISKSNKTTTPSASNGDMKPASVSKPQEIPKLPLASTESLTIQSSNSSSEKEEQKVIVANVGRDANENPWDADYDEPPEETPDDFFSKDNQNSSFRTSNPYKRQVAPPPLPKHKTSTVEKRIYDVAENGIRMSSSLENLMTVTR</sequence>
<feature type="compositionally biased region" description="Polar residues" evidence="3">
    <location>
        <begin position="516"/>
        <end position="526"/>
    </location>
</feature>
<feature type="non-terminal residue" evidence="4">
    <location>
        <position position="701"/>
    </location>
</feature>
<evidence type="ECO:0000256" key="3">
    <source>
        <dbReference type="SAM" id="MobiDB-lite"/>
    </source>
</evidence>
<evidence type="ECO:0000256" key="2">
    <source>
        <dbReference type="SAM" id="Coils"/>
    </source>
</evidence>
<feature type="region of interest" description="Disordered" evidence="3">
    <location>
        <begin position="23"/>
        <end position="68"/>
    </location>
</feature>
<feature type="compositionally biased region" description="Polar residues" evidence="3">
    <location>
        <begin position="563"/>
        <end position="572"/>
    </location>
</feature>
<keyword evidence="2" id="KW-0175">Coiled coil</keyword>
<keyword evidence="5" id="KW-1185">Reference proteome</keyword>
<protein>
    <submittedName>
        <fullName evidence="4">Putative pleckstrin-likey domain-containing family H member 1</fullName>
    </submittedName>
</protein>
<dbReference type="Proteomes" id="UP000230750">
    <property type="component" value="Unassembled WGS sequence"/>
</dbReference>
<reference evidence="4 5" key="1">
    <citation type="journal article" date="2017" name="PLoS Biol.">
        <title>The sea cucumber genome provides insights into morphological evolution and visceral regeneration.</title>
        <authorList>
            <person name="Zhang X."/>
            <person name="Sun L."/>
            <person name="Yuan J."/>
            <person name="Sun Y."/>
            <person name="Gao Y."/>
            <person name="Zhang L."/>
            <person name="Li S."/>
            <person name="Dai H."/>
            <person name="Hamel J.F."/>
            <person name="Liu C."/>
            <person name="Yu Y."/>
            <person name="Liu S."/>
            <person name="Lin W."/>
            <person name="Guo K."/>
            <person name="Jin S."/>
            <person name="Xu P."/>
            <person name="Storey K.B."/>
            <person name="Huan P."/>
            <person name="Zhang T."/>
            <person name="Zhou Y."/>
            <person name="Zhang J."/>
            <person name="Lin C."/>
            <person name="Li X."/>
            <person name="Xing L."/>
            <person name="Huo D."/>
            <person name="Sun M."/>
            <person name="Wang L."/>
            <person name="Mercier A."/>
            <person name="Li F."/>
            <person name="Yang H."/>
            <person name="Xiang J."/>
        </authorList>
    </citation>
    <scope>NUCLEOTIDE SEQUENCE [LARGE SCALE GENOMIC DNA]</scope>
    <source>
        <strain evidence="4">Shaxun</strain>
        <tissue evidence="4">Muscle</tissue>
    </source>
</reference>
<dbReference type="AlphaFoldDB" id="A0A2G8K9J7"/>
<feature type="region of interest" description="Disordered" evidence="3">
    <location>
        <begin position="267"/>
        <end position="297"/>
    </location>
</feature>
<evidence type="ECO:0000313" key="4">
    <source>
        <dbReference type="EMBL" id="PIK44662.1"/>
    </source>
</evidence>
<evidence type="ECO:0000313" key="5">
    <source>
        <dbReference type="Proteomes" id="UP000230750"/>
    </source>
</evidence>
<comment type="caution">
    <text evidence="4">The sequence shown here is derived from an EMBL/GenBank/DDBJ whole genome shotgun (WGS) entry which is preliminary data.</text>
</comment>
<organism evidence="4 5">
    <name type="scientific">Stichopus japonicus</name>
    <name type="common">Sea cucumber</name>
    <dbReference type="NCBI Taxonomy" id="307972"/>
    <lineage>
        <taxon>Eukaryota</taxon>
        <taxon>Metazoa</taxon>
        <taxon>Echinodermata</taxon>
        <taxon>Eleutherozoa</taxon>
        <taxon>Echinozoa</taxon>
        <taxon>Holothuroidea</taxon>
        <taxon>Aspidochirotacea</taxon>
        <taxon>Aspidochirotida</taxon>
        <taxon>Stichopodidae</taxon>
        <taxon>Apostichopus</taxon>
    </lineage>
</organism>
<feature type="region of interest" description="Disordered" evidence="3">
    <location>
        <begin position="554"/>
        <end position="675"/>
    </location>
</feature>
<dbReference type="EMBL" id="MRZV01000762">
    <property type="protein sequence ID" value="PIK44662.1"/>
    <property type="molecule type" value="Genomic_DNA"/>
</dbReference>
<feature type="compositionally biased region" description="Polar residues" evidence="3">
    <location>
        <begin position="645"/>
        <end position="658"/>
    </location>
</feature>
<feature type="compositionally biased region" description="Acidic residues" evidence="3">
    <location>
        <begin position="627"/>
        <end position="640"/>
    </location>
</feature>
<dbReference type="PANTHER" id="PTHR22903:SF8">
    <property type="entry name" value="MAX-1A"/>
    <property type="match status" value="1"/>
</dbReference>
<proteinExistence type="predicted"/>
<accession>A0A2G8K9J7</accession>
<name>A0A2G8K9J7_STIJA</name>
<keyword evidence="1" id="KW-0677">Repeat</keyword>
<evidence type="ECO:0000256" key="1">
    <source>
        <dbReference type="ARBA" id="ARBA00022737"/>
    </source>
</evidence>
<feature type="region of interest" description="Disordered" evidence="3">
    <location>
        <begin position="479"/>
        <end position="498"/>
    </location>
</feature>
<feature type="region of interest" description="Disordered" evidence="3">
    <location>
        <begin position="505"/>
        <end position="540"/>
    </location>
</feature>
<gene>
    <name evidence="4" type="ORF">BSL78_18456</name>
</gene>